<reference evidence="2 3" key="1">
    <citation type="journal article" date="2015" name="Nature">
        <title>rRNA introns, odd ribosomes, and small enigmatic genomes across a large radiation of phyla.</title>
        <authorList>
            <person name="Brown C.T."/>
            <person name="Hug L.A."/>
            <person name="Thomas B.C."/>
            <person name="Sharon I."/>
            <person name="Castelle C.J."/>
            <person name="Singh A."/>
            <person name="Wilkins M.J."/>
            <person name="Williams K.H."/>
            <person name="Banfield J.F."/>
        </authorList>
    </citation>
    <scope>NUCLEOTIDE SEQUENCE [LARGE SCALE GENOMIC DNA]</scope>
</reference>
<accession>A0A0G0LLH5</accession>
<keyword evidence="1" id="KW-1133">Transmembrane helix</keyword>
<protein>
    <submittedName>
        <fullName evidence="2">Uncharacterized protein</fullName>
    </submittedName>
</protein>
<keyword evidence="1" id="KW-0812">Transmembrane</keyword>
<evidence type="ECO:0000313" key="2">
    <source>
        <dbReference type="EMBL" id="KKQ91892.1"/>
    </source>
</evidence>
<sequence>MENQNQVAVETPKISKSWPLIAGALATVVVGVAAAWLLFFKVMNNNSSSVAAPGSKVTDTEAGRLDPKIQYTDAVGTLVSGGIGNEGTHHLDRDGGVSQTVYLTSSVIDLESFVGKKVRIWGETLASKKAGWLMDISKIQVQ</sequence>
<keyword evidence="1" id="KW-0472">Membrane</keyword>
<gene>
    <name evidence="2" type="ORF">UT17_C0004G0240</name>
</gene>
<dbReference type="EMBL" id="LBVU01000004">
    <property type="protein sequence ID" value="KKQ91892.1"/>
    <property type="molecule type" value="Genomic_DNA"/>
</dbReference>
<dbReference type="Proteomes" id="UP000034774">
    <property type="component" value="Unassembled WGS sequence"/>
</dbReference>
<evidence type="ECO:0000256" key="1">
    <source>
        <dbReference type="SAM" id="Phobius"/>
    </source>
</evidence>
<dbReference type="AlphaFoldDB" id="A0A0G0LLH5"/>
<name>A0A0G0LLH5_9BACT</name>
<comment type="caution">
    <text evidence="2">The sequence shown here is derived from an EMBL/GenBank/DDBJ whole genome shotgun (WGS) entry which is preliminary data.</text>
</comment>
<proteinExistence type="predicted"/>
<evidence type="ECO:0000313" key="3">
    <source>
        <dbReference type="Proteomes" id="UP000034774"/>
    </source>
</evidence>
<dbReference type="STRING" id="1618572.UT17_C0004G0240"/>
<organism evidence="2 3">
    <name type="scientific">Candidatus Woesebacteria bacterium GW2011_GWB1_39_10</name>
    <dbReference type="NCBI Taxonomy" id="1618572"/>
    <lineage>
        <taxon>Bacteria</taxon>
        <taxon>Candidatus Woeseibacteriota</taxon>
    </lineage>
</organism>
<feature type="transmembrane region" description="Helical" evidence="1">
    <location>
        <begin position="20"/>
        <end position="40"/>
    </location>
</feature>